<accession>A0AAX4L1N5</accession>
<sequence>MSFANHPVGISSHNGPIYTNAVLGFVNVTSLSAYNSSYKYAPYGASVQLNVVTEAITPYQTYYFWLQNIVDFLTNNDTFSIEDNI</sequence>
<dbReference type="GO" id="GO:0008233">
    <property type="term" value="F:peptidase activity"/>
    <property type="evidence" value="ECO:0007669"/>
    <property type="project" value="UniProtKB-KW"/>
</dbReference>
<organism evidence="1 2">
    <name type="scientific">Sulfolobus tengchongensis</name>
    <dbReference type="NCBI Taxonomy" id="207809"/>
    <lineage>
        <taxon>Archaea</taxon>
        <taxon>Thermoproteota</taxon>
        <taxon>Thermoprotei</taxon>
        <taxon>Sulfolobales</taxon>
        <taxon>Sulfolobaceae</taxon>
        <taxon>Sulfolobus</taxon>
    </lineage>
</organism>
<dbReference type="InterPro" id="IPR007981">
    <property type="entry name" value="Peptidase_A5"/>
</dbReference>
<dbReference type="EMBL" id="CP146016">
    <property type="protein sequence ID" value="WWQ61133.1"/>
    <property type="molecule type" value="Genomic_DNA"/>
</dbReference>
<keyword evidence="2" id="KW-1185">Reference proteome</keyword>
<dbReference type="RefSeq" id="WP_338602979.1">
    <property type="nucleotide sequence ID" value="NZ_CP146016.1"/>
</dbReference>
<keyword evidence="1" id="KW-0645">Protease</keyword>
<keyword evidence="1" id="KW-0378">Hydrolase</keyword>
<dbReference type="AlphaFoldDB" id="A0AAX4L1N5"/>
<name>A0AAX4L1N5_9CREN</name>
<evidence type="ECO:0000313" key="2">
    <source>
        <dbReference type="Proteomes" id="UP001432202"/>
    </source>
</evidence>
<dbReference type="Pfam" id="PF05317">
    <property type="entry name" value="Thermopsin"/>
    <property type="match status" value="1"/>
</dbReference>
<dbReference type="Proteomes" id="UP001432202">
    <property type="component" value="Chromosome"/>
</dbReference>
<reference evidence="1 2" key="1">
    <citation type="submission" date="2024-02" db="EMBL/GenBank/DDBJ databases">
        <title>STSV induces naive adaptation in Sulfolobus.</title>
        <authorList>
            <person name="Xiang X."/>
            <person name="Song M."/>
        </authorList>
    </citation>
    <scope>NUCLEOTIDE SEQUENCE [LARGE SCALE GENOMIC DNA]</scope>
    <source>
        <strain evidence="1 2">RT2</strain>
    </source>
</reference>
<gene>
    <name evidence="1" type="ORF">V6M85_03380</name>
</gene>
<dbReference type="EC" id="3.4.23.-" evidence="1"/>
<protein>
    <submittedName>
        <fullName evidence="1">Thermopsin family protease</fullName>
        <ecNumber evidence="1">3.4.23.-</ecNumber>
    </submittedName>
</protein>
<evidence type="ECO:0000313" key="1">
    <source>
        <dbReference type="EMBL" id="WWQ61133.1"/>
    </source>
</evidence>
<dbReference type="GeneID" id="89335778"/>
<dbReference type="GO" id="GO:0006508">
    <property type="term" value="P:proteolysis"/>
    <property type="evidence" value="ECO:0007669"/>
    <property type="project" value="UniProtKB-KW"/>
</dbReference>
<proteinExistence type="predicted"/>